<evidence type="ECO:0000313" key="2">
    <source>
        <dbReference type="Proteomes" id="UP001597419"/>
    </source>
</evidence>
<dbReference type="EMBL" id="JBHUKU010000011">
    <property type="protein sequence ID" value="MFD2461123.1"/>
    <property type="molecule type" value="Genomic_DNA"/>
</dbReference>
<proteinExistence type="predicted"/>
<comment type="caution">
    <text evidence="1">The sequence shown here is derived from an EMBL/GenBank/DDBJ whole genome shotgun (WGS) entry which is preliminary data.</text>
</comment>
<protein>
    <submittedName>
        <fullName evidence="1">WXG100 family type VII secretion target</fullName>
    </submittedName>
</protein>
<keyword evidence="2" id="KW-1185">Reference proteome</keyword>
<dbReference type="Gene3D" id="1.10.287.1060">
    <property type="entry name" value="ESAT-6-like"/>
    <property type="match status" value="1"/>
</dbReference>
<organism evidence="1 2">
    <name type="scientific">Amycolatopsis samaneae</name>
    <dbReference type="NCBI Taxonomy" id="664691"/>
    <lineage>
        <taxon>Bacteria</taxon>
        <taxon>Bacillati</taxon>
        <taxon>Actinomycetota</taxon>
        <taxon>Actinomycetes</taxon>
        <taxon>Pseudonocardiales</taxon>
        <taxon>Pseudonocardiaceae</taxon>
        <taxon>Amycolatopsis</taxon>
    </lineage>
</organism>
<accession>A0ABW5GJV4</accession>
<dbReference type="Proteomes" id="UP001597419">
    <property type="component" value="Unassembled WGS sequence"/>
</dbReference>
<dbReference type="SUPFAM" id="SSF140453">
    <property type="entry name" value="EsxAB dimer-like"/>
    <property type="match status" value="1"/>
</dbReference>
<sequence>MPDGRGFTADPEAVKSAAGGLEVAADNLEDAAKELQSALSAQGECWGDDDSGKEFAKDYVPGAQGAVEGFGNLVEGLRGLYRNVDQSMKALQGADQTVADTLTKGKGQ</sequence>
<evidence type="ECO:0000313" key="1">
    <source>
        <dbReference type="EMBL" id="MFD2461123.1"/>
    </source>
</evidence>
<reference evidence="2" key="1">
    <citation type="journal article" date="2019" name="Int. J. Syst. Evol. Microbiol.">
        <title>The Global Catalogue of Microorganisms (GCM) 10K type strain sequencing project: providing services to taxonomists for standard genome sequencing and annotation.</title>
        <authorList>
            <consortium name="The Broad Institute Genomics Platform"/>
            <consortium name="The Broad Institute Genome Sequencing Center for Infectious Disease"/>
            <person name="Wu L."/>
            <person name="Ma J."/>
        </authorList>
    </citation>
    <scope>NUCLEOTIDE SEQUENCE [LARGE SCALE GENOMIC DNA]</scope>
    <source>
        <strain evidence="2">CGMCC 4.7643</strain>
    </source>
</reference>
<name>A0ABW5GJV4_9PSEU</name>
<dbReference type="InterPro" id="IPR036689">
    <property type="entry name" value="ESAT-6-like_sf"/>
</dbReference>
<dbReference type="RefSeq" id="WP_345405647.1">
    <property type="nucleotide sequence ID" value="NZ_BAABHG010000018.1"/>
</dbReference>
<gene>
    <name evidence="1" type="ORF">ACFSYJ_21130</name>
</gene>